<dbReference type="KEGG" id="tad:TRIADDRAFT_60978"/>
<dbReference type="AlphaFoldDB" id="B3S9P3"/>
<gene>
    <name evidence="2" type="ORF">TRIADDRAFT_60978</name>
</gene>
<evidence type="ECO:0008006" key="4">
    <source>
        <dbReference type="Google" id="ProtNLM"/>
    </source>
</evidence>
<dbReference type="InterPro" id="IPR034754">
    <property type="entry name" value="GEMIN8"/>
</dbReference>
<dbReference type="CTD" id="6758148"/>
<evidence type="ECO:0000313" key="3">
    <source>
        <dbReference type="Proteomes" id="UP000009022"/>
    </source>
</evidence>
<accession>B3S9P3</accession>
<dbReference type="HOGENOM" id="CLU_1322430_0_0_1"/>
<keyword evidence="3" id="KW-1185">Reference proteome</keyword>
<dbReference type="GO" id="GO:0000387">
    <property type="term" value="P:spliceosomal snRNP assembly"/>
    <property type="evidence" value="ECO:0000318"/>
    <property type="project" value="GO_Central"/>
</dbReference>
<dbReference type="GeneID" id="6758148"/>
<sequence>MAIFQAIDYQEFNYYNQYYWNYWNQVHDYHSESPSDERWLPYGHHQPNKAEYEYDPSQYNHDEYLNDPYLVNNNRFSETTYPAVEEEPDEVDDDNEGEEEPTFTLNEVFLEYLIQSEKRRQERKLKERQMEKEEEEKMILGVKIDESAEDATDIRKARLNEKYGDSAMEIEQLETQLQLSFNTYSDKNHPILWPVLPLNLRYTSEEVQ</sequence>
<dbReference type="RefSeq" id="XP_002116935.1">
    <property type="nucleotide sequence ID" value="XM_002116899.1"/>
</dbReference>
<dbReference type="GO" id="GO:0032797">
    <property type="term" value="C:SMN complex"/>
    <property type="evidence" value="ECO:0000318"/>
    <property type="project" value="GO_Central"/>
</dbReference>
<evidence type="ECO:0000313" key="2">
    <source>
        <dbReference type="EMBL" id="EDV20509.1"/>
    </source>
</evidence>
<protein>
    <recommendedName>
        <fullName evidence="4">Gem-associated protein 8</fullName>
    </recommendedName>
</protein>
<proteinExistence type="predicted"/>
<dbReference type="Proteomes" id="UP000009022">
    <property type="component" value="Unassembled WGS sequence"/>
</dbReference>
<organism evidence="2 3">
    <name type="scientific">Trichoplax adhaerens</name>
    <name type="common">Trichoplax reptans</name>
    <dbReference type="NCBI Taxonomy" id="10228"/>
    <lineage>
        <taxon>Eukaryota</taxon>
        <taxon>Metazoa</taxon>
        <taxon>Placozoa</taxon>
        <taxon>Uniplacotomia</taxon>
        <taxon>Trichoplacea</taxon>
        <taxon>Trichoplacidae</taxon>
        <taxon>Trichoplax</taxon>
    </lineage>
</organism>
<dbReference type="EMBL" id="DS985259">
    <property type="protein sequence ID" value="EDV20509.1"/>
    <property type="molecule type" value="Genomic_DNA"/>
</dbReference>
<dbReference type="PANTHER" id="PTHR16238">
    <property type="entry name" value="GEM-ASSOCIATED PROTEIN 8"/>
    <property type="match status" value="1"/>
</dbReference>
<dbReference type="OrthoDB" id="5989213at2759"/>
<dbReference type="STRING" id="10228.B3S9P3"/>
<dbReference type="PANTHER" id="PTHR16238:SF7">
    <property type="entry name" value="GEM-ASSOCIATED PROTEIN 8"/>
    <property type="match status" value="1"/>
</dbReference>
<reference evidence="2 3" key="1">
    <citation type="journal article" date="2008" name="Nature">
        <title>The Trichoplax genome and the nature of placozoans.</title>
        <authorList>
            <person name="Srivastava M."/>
            <person name="Begovic E."/>
            <person name="Chapman J."/>
            <person name="Putnam N.H."/>
            <person name="Hellsten U."/>
            <person name="Kawashima T."/>
            <person name="Kuo A."/>
            <person name="Mitros T."/>
            <person name="Salamov A."/>
            <person name="Carpenter M.L."/>
            <person name="Signorovitch A.Y."/>
            <person name="Moreno M.A."/>
            <person name="Kamm K."/>
            <person name="Grimwood J."/>
            <person name="Schmutz J."/>
            <person name="Shapiro H."/>
            <person name="Grigoriev I.V."/>
            <person name="Buss L.W."/>
            <person name="Schierwater B."/>
            <person name="Dellaporta S.L."/>
            <person name="Rokhsar D.S."/>
        </authorList>
    </citation>
    <scope>NUCLEOTIDE SEQUENCE [LARGE SCALE GENOMIC DNA]</scope>
    <source>
        <strain evidence="2 3">Grell-BS-1999</strain>
    </source>
</reference>
<feature type="coiled-coil region" evidence="1">
    <location>
        <begin position="116"/>
        <end position="176"/>
    </location>
</feature>
<keyword evidence="1" id="KW-0175">Coiled coil</keyword>
<evidence type="ECO:0000256" key="1">
    <source>
        <dbReference type="SAM" id="Coils"/>
    </source>
</evidence>
<name>B3S9P3_TRIAD</name>
<dbReference type="Pfam" id="PF15348">
    <property type="entry name" value="GEMIN8"/>
    <property type="match status" value="1"/>
</dbReference>
<dbReference type="InParanoid" id="B3S9P3"/>
<dbReference type="FunCoup" id="B3S9P3">
    <property type="interactions" value="1490"/>
</dbReference>